<keyword evidence="3" id="KW-1185">Reference proteome</keyword>
<accession>A0ABR9MUZ3</accession>
<organism evidence="2 3">
    <name type="scientific">Myceligenerans pegani</name>
    <dbReference type="NCBI Taxonomy" id="2776917"/>
    <lineage>
        <taxon>Bacteria</taxon>
        <taxon>Bacillati</taxon>
        <taxon>Actinomycetota</taxon>
        <taxon>Actinomycetes</taxon>
        <taxon>Micrococcales</taxon>
        <taxon>Promicromonosporaceae</taxon>
        <taxon>Myceligenerans</taxon>
    </lineage>
</organism>
<evidence type="ECO:0000313" key="3">
    <source>
        <dbReference type="Proteomes" id="UP000625527"/>
    </source>
</evidence>
<gene>
    <name evidence="2" type="ORF">IHE71_05695</name>
</gene>
<name>A0ABR9MUZ3_9MICO</name>
<dbReference type="Proteomes" id="UP000625527">
    <property type="component" value="Unassembled WGS sequence"/>
</dbReference>
<comment type="caution">
    <text evidence="2">The sequence shown here is derived from an EMBL/GenBank/DDBJ whole genome shotgun (WGS) entry which is preliminary data.</text>
</comment>
<protein>
    <submittedName>
        <fullName evidence="2">DUF3263 domain-containing protein</fullName>
    </submittedName>
</protein>
<evidence type="ECO:0000256" key="1">
    <source>
        <dbReference type="SAM" id="MobiDB-lite"/>
    </source>
</evidence>
<evidence type="ECO:0000313" key="2">
    <source>
        <dbReference type="EMBL" id="MBE1875203.1"/>
    </source>
</evidence>
<dbReference type="EMBL" id="JADAQT010000058">
    <property type="protein sequence ID" value="MBE1875203.1"/>
    <property type="molecule type" value="Genomic_DNA"/>
</dbReference>
<dbReference type="InterPro" id="IPR021678">
    <property type="entry name" value="DUF3263"/>
</dbReference>
<proteinExistence type="predicted"/>
<dbReference type="Pfam" id="PF11662">
    <property type="entry name" value="DUF3263"/>
    <property type="match status" value="1"/>
</dbReference>
<dbReference type="RefSeq" id="WP_192861766.1">
    <property type="nucleotide sequence ID" value="NZ_JADAQT010000058.1"/>
</dbReference>
<feature type="region of interest" description="Disordered" evidence="1">
    <location>
        <begin position="1"/>
        <end position="32"/>
    </location>
</feature>
<sequence length="114" mass="12843">MSEMLVESSEEVDVEPTGAVVAEPASDETTGELTDLDREMLAFERKWWRFAGAKEEAARELFGMTSTRYYQVLNALIDTPAALAHDPVLVKRLRRMRSTRRSARSAGRLADEKP</sequence>
<reference evidence="2 3" key="1">
    <citation type="submission" date="2020-10" db="EMBL/GenBank/DDBJ databases">
        <title>Myceligenerans pegani sp. nov., an endophytic actinomycete isolated from Peganum harmala L. in Xinjiang, China.</title>
        <authorList>
            <person name="Xin L."/>
        </authorList>
    </citation>
    <scope>NUCLEOTIDE SEQUENCE [LARGE SCALE GENOMIC DNA]</scope>
    <source>
        <strain evidence="2 3">TRM65318</strain>
    </source>
</reference>